<dbReference type="PANTHER" id="PTHR19303:SF73">
    <property type="entry name" value="PROTEIN PDC2"/>
    <property type="match status" value="1"/>
</dbReference>
<accession>F9F2L0</accession>
<reference evidence="4" key="1">
    <citation type="journal article" date="2012" name="Mol. Plant Microbe Interact.">
        <title>A highly conserved effector in Fusarium oxysporum is required for full virulence on Arabidopsis.</title>
        <authorList>
            <person name="Thatcher L.F."/>
            <person name="Gardiner D.M."/>
            <person name="Kazan K."/>
            <person name="Manners J."/>
        </authorList>
    </citation>
    <scope>NUCLEOTIDE SEQUENCE [LARGE SCALE GENOMIC DNA]</scope>
    <source>
        <strain evidence="4">Fo5176</strain>
    </source>
</reference>
<dbReference type="OrthoDB" id="5427804at2759"/>
<dbReference type="PANTHER" id="PTHR19303">
    <property type="entry name" value="TRANSPOSON"/>
    <property type="match status" value="1"/>
</dbReference>
<gene>
    <name evidence="4" type="ORF">FOXB_00634</name>
</gene>
<evidence type="ECO:0000259" key="3">
    <source>
        <dbReference type="PROSITE" id="PS51253"/>
    </source>
</evidence>
<dbReference type="PROSITE" id="PS51253">
    <property type="entry name" value="HTH_CENPB"/>
    <property type="match status" value="1"/>
</dbReference>
<comment type="caution">
    <text evidence="4">The sequence shown here is derived from an EMBL/GenBank/DDBJ whole genome shotgun (WGS) entry which is preliminary data.</text>
</comment>
<dbReference type="SUPFAM" id="SSF46689">
    <property type="entry name" value="Homeodomain-like"/>
    <property type="match status" value="1"/>
</dbReference>
<protein>
    <recommendedName>
        <fullName evidence="3">HTH CENPB-type domain-containing protein</fullName>
    </recommendedName>
</protein>
<dbReference type="STRING" id="660025.F9F2L0"/>
<dbReference type="SMART" id="SM00674">
    <property type="entry name" value="CENPB"/>
    <property type="match status" value="1"/>
</dbReference>
<dbReference type="GO" id="GO:0003677">
    <property type="term" value="F:DNA binding"/>
    <property type="evidence" value="ECO:0007669"/>
    <property type="project" value="UniProtKB-KW"/>
</dbReference>
<dbReference type="Gene3D" id="1.10.10.60">
    <property type="entry name" value="Homeodomain-like"/>
    <property type="match status" value="1"/>
</dbReference>
<dbReference type="InterPro" id="IPR050863">
    <property type="entry name" value="CenT-Element_Derived"/>
</dbReference>
<dbReference type="EMBL" id="AFQF01000189">
    <property type="protein sequence ID" value="EGU88847.1"/>
    <property type="molecule type" value="Genomic_DNA"/>
</dbReference>
<proteinExistence type="predicted"/>
<dbReference type="Pfam" id="PF03221">
    <property type="entry name" value="HTH_Tnp_Tc5"/>
    <property type="match status" value="1"/>
</dbReference>
<feature type="compositionally biased region" description="Polar residues" evidence="2">
    <location>
        <begin position="9"/>
        <end position="18"/>
    </location>
</feature>
<evidence type="ECO:0000313" key="4">
    <source>
        <dbReference type="EMBL" id="EGU88847.1"/>
    </source>
</evidence>
<evidence type="ECO:0000256" key="1">
    <source>
        <dbReference type="ARBA" id="ARBA00023125"/>
    </source>
</evidence>
<feature type="domain" description="HTH CENPB-type" evidence="3">
    <location>
        <begin position="110"/>
        <end position="186"/>
    </location>
</feature>
<sequence length="514" mass="60307">MTLEERSINVPSDKSSASPKRPKRGPAVTPIQERPYKARKPVLRKEETHPKARRRDVVMFLYHHLIYDPDSWKSVNGYRKPFQREAATYFQVPISTISDWWRHDIINLEREKRSYSPQWPLLEKQLFQEFIQRRAQQEVITTGWFRRRATEIFRESVTDQSLVKLFTFSNGWWIGFKRRFNIIKRRVTKRATRQPEEFKEICGSFYYILDSPRRRFSQRYTLNVDETPIPFNRDDGSTWDLLGAKTVSVKTHRSGIYEDEGDRYAPGITVTYNEHAYNNEELFCDWIKKELPEAQSASRDFLLVMDVAAFHVTEDVKSQLKQQNITTALIPPGWWLREEMELYEAEEARKRKTEWSVSDKRVMTTWIVARAFERLKNNRDMISKAFLEAGITVRPDGSQDNLIRIKGIDDIDFKGWEEAGDISIQSEELVHRLCDGEELGFGPEGDFTLNTLNYALERLKLAQLQQMATLNKISVKGNKSDIRDRLVQYFTREGPKKEAITVENGLKDVIFVAS</sequence>
<dbReference type="InterPro" id="IPR009057">
    <property type="entry name" value="Homeodomain-like_sf"/>
</dbReference>
<evidence type="ECO:0000256" key="2">
    <source>
        <dbReference type="SAM" id="MobiDB-lite"/>
    </source>
</evidence>
<name>F9F2L0_FUSOF</name>
<dbReference type="InterPro" id="IPR006600">
    <property type="entry name" value="HTH_CenpB_DNA-bd_dom"/>
</dbReference>
<feature type="region of interest" description="Disordered" evidence="2">
    <location>
        <begin position="1"/>
        <end position="49"/>
    </location>
</feature>
<dbReference type="AlphaFoldDB" id="F9F2L0"/>
<keyword evidence="1" id="KW-0238">DNA-binding</keyword>
<organism evidence="4">
    <name type="scientific">Fusarium oxysporum (strain Fo5176)</name>
    <name type="common">Fusarium vascular wilt</name>
    <dbReference type="NCBI Taxonomy" id="660025"/>
    <lineage>
        <taxon>Eukaryota</taxon>
        <taxon>Fungi</taxon>
        <taxon>Dikarya</taxon>
        <taxon>Ascomycota</taxon>
        <taxon>Pezizomycotina</taxon>
        <taxon>Sordariomycetes</taxon>
        <taxon>Hypocreomycetidae</taxon>
        <taxon>Hypocreales</taxon>
        <taxon>Nectriaceae</taxon>
        <taxon>Fusarium</taxon>
        <taxon>Fusarium oxysporum species complex</taxon>
    </lineage>
</organism>
<dbReference type="GO" id="GO:0005634">
    <property type="term" value="C:nucleus"/>
    <property type="evidence" value="ECO:0007669"/>
    <property type="project" value="TreeGrafter"/>
</dbReference>